<organism evidence="2 3">
    <name type="scientific">Parasynechococcus marenigrum (strain WH8102)</name>
    <dbReference type="NCBI Taxonomy" id="84588"/>
    <lineage>
        <taxon>Bacteria</taxon>
        <taxon>Bacillati</taxon>
        <taxon>Cyanobacteriota</taxon>
        <taxon>Cyanophyceae</taxon>
        <taxon>Synechococcales</taxon>
        <taxon>Prochlorococcaceae</taxon>
        <taxon>Parasynechococcus</taxon>
        <taxon>Parasynechococcus marenigrum</taxon>
    </lineage>
</organism>
<evidence type="ECO:0000313" key="3">
    <source>
        <dbReference type="Proteomes" id="UP000001422"/>
    </source>
</evidence>
<dbReference type="Proteomes" id="UP000001422">
    <property type="component" value="Chromosome"/>
</dbReference>
<dbReference type="EMBL" id="BX569693">
    <property type="protein sequence ID" value="CAE08214.1"/>
    <property type="molecule type" value="Genomic_DNA"/>
</dbReference>
<accession>Q7U5K4</accession>
<feature type="compositionally biased region" description="Polar residues" evidence="1">
    <location>
        <begin position="38"/>
        <end position="48"/>
    </location>
</feature>
<proteinExistence type="predicted"/>
<name>Q7U5K4_PARMW</name>
<keyword evidence="3" id="KW-1185">Reference proteome</keyword>
<feature type="region of interest" description="Disordered" evidence="1">
    <location>
        <begin position="33"/>
        <end position="54"/>
    </location>
</feature>
<dbReference type="KEGG" id="syw:SYNW1699"/>
<evidence type="ECO:0000256" key="1">
    <source>
        <dbReference type="SAM" id="MobiDB-lite"/>
    </source>
</evidence>
<evidence type="ECO:0000313" key="2">
    <source>
        <dbReference type="EMBL" id="CAE08214.1"/>
    </source>
</evidence>
<dbReference type="AlphaFoldDB" id="Q7U5K4"/>
<gene>
    <name evidence="2" type="ordered locus">SYNW1699</name>
</gene>
<reference evidence="2 3" key="1">
    <citation type="journal article" date="2003" name="Nature">
        <title>The genome of a motile marine Synechococcus.</title>
        <authorList>
            <person name="Palenik B."/>
            <person name="Brahamsha B."/>
            <person name="Larimer F."/>
            <person name="Land M."/>
            <person name="Hauser L."/>
            <person name="Chain P."/>
            <person name="Lamerdin J."/>
            <person name="Regala W."/>
            <person name="Allen E.A."/>
            <person name="McCarren J."/>
            <person name="Paulsen I."/>
            <person name="Dufresne A."/>
            <person name="Partensky F."/>
            <person name="Webb E."/>
            <person name="Waterbury J."/>
        </authorList>
    </citation>
    <scope>NUCLEOTIDE SEQUENCE [LARGE SCALE GENOMIC DNA]</scope>
    <source>
        <strain evidence="2 3">WH8102</strain>
    </source>
</reference>
<dbReference type="HOGENOM" id="CLU_2169832_0_0_3"/>
<sequence>MTTSRRILAIVQVASHQGLRQPEQAEKACCHEDERHGLSSNPVQSDRASFQDCPSPMVKGLRDCDGSVAGALKQEDWRPSKSPLSAGGSSTGDPHHPTNALKIGSMGWSI</sequence>
<protein>
    <submittedName>
        <fullName evidence="2">Uncharacterized protein</fullName>
    </submittedName>
</protein>
<dbReference type="STRING" id="84588.SYNW1699"/>
<feature type="region of interest" description="Disordered" evidence="1">
    <location>
        <begin position="69"/>
        <end position="110"/>
    </location>
</feature>